<evidence type="ECO:0000313" key="2">
    <source>
        <dbReference type="Proteomes" id="UP000192220"/>
    </source>
</evidence>
<keyword evidence="2" id="KW-1185">Reference proteome</keyword>
<evidence type="ECO:0000259" key="1">
    <source>
        <dbReference type="Pfam" id="PF15813"/>
    </source>
</evidence>
<dbReference type="PANTHER" id="PTHR28495">
    <property type="entry name" value="HYPOTHETICAL PROTEIN LOC100359752"/>
    <property type="match status" value="1"/>
</dbReference>
<dbReference type="GeneID" id="106533388"/>
<dbReference type="InterPro" id="IPR031643">
    <property type="entry name" value="DUF4708"/>
</dbReference>
<dbReference type="AlphaFoldDB" id="A0A2I4CYN2"/>
<dbReference type="Pfam" id="PF15813">
    <property type="entry name" value="DUF4708"/>
    <property type="match status" value="1"/>
</dbReference>
<dbReference type="OrthoDB" id="6285995at2759"/>
<dbReference type="RefSeq" id="XP_013885106.1">
    <property type="nucleotide sequence ID" value="XM_014029652.1"/>
</dbReference>
<reference evidence="3" key="1">
    <citation type="submission" date="2025-08" db="UniProtKB">
        <authorList>
            <consortium name="RefSeq"/>
        </authorList>
    </citation>
    <scope>IDENTIFICATION</scope>
</reference>
<name>A0A2I4CYN2_AUSLI</name>
<organism evidence="2 3">
    <name type="scientific">Austrofundulus limnaeus</name>
    <name type="common">Annual killifish</name>
    <dbReference type="NCBI Taxonomy" id="52670"/>
    <lineage>
        <taxon>Eukaryota</taxon>
        <taxon>Metazoa</taxon>
        <taxon>Chordata</taxon>
        <taxon>Craniata</taxon>
        <taxon>Vertebrata</taxon>
        <taxon>Euteleostomi</taxon>
        <taxon>Actinopterygii</taxon>
        <taxon>Neopterygii</taxon>
        <taxon>Teleostei</taxon>
        <taxon>Neoteleostei</taxon>
        <taxon>Acanthomorphata</taxon>
        <taxon>Ovalentaria</taxon>
        <taxon>Atherinomorphae</taxon>
        <taxon>Cyprinodontiformes</taxon>
        <taxon>Rivulidae</taxon>
        <taxon>Austrofundulus</taxon>
    </lineage>
</organism>
<protein>
    <submittedName>
        <fullName evidence="3">Uncharacterized protein C18orf63</fullName>
    </submittedName>
</protein>
<dbReference type="STRING" id="52670.A0A2I4CYN2"/>
<feature type="non-terminal residue" evidence="3">
    <location>
        <position position="162"/>
    </location>
</feature>
<dbReference type="PANTHER" id="PTHR28495:SF1">
    <property type="entry name" value="GENE, 17266-RELATED"/>
    <property type="match status" value="1"/>
</dbReference>
<dbReference type="InParanoid" id="A0A2I4CYN2"/>
<accession>A0A2I4CYN2</accession>
<feature type="domain" description="DUF4708" evidence="1">
    <location>
        <begin position="1"/>
        <end position="76"/>
    </location>
</feature>
<gene>
    <name evidence="3" type="primary">LOC106533388</name>
</gene>
<dbReference type="KEGG" id="alim:106533388"/>
<evidence type="ECO:0000313" key="3">
    <source>
        <dbReference type="RefSeq" id="XP_013885106.1"/>
    </source>
</evidence>
<sequence length="162" mass="18293">MRKGQIINISRQLPRDGPFRTYVDLQNHWTRLYGYRLPDLAEDQVVYCSVYFRPVGDRLFTYPLSCIRLQPAQLCPQVHQQGTLESFLSDTRDRLQSVCGFPTLLTTEPTHPTVSLNTAATVQVLNTVQLNLTSSMSISSLLTQLPPPPPPLPHSQPDLLHV</sequence>
<dbReference type="Proteomes" id="UP000192220">
    <property type="component" value="Unplaced"/>
</dbReference>
<proteinExistence type="predicted"/>